<name>A0A914WKS7_9BILA</name>
<evidence type="ECO:0000256" key="1">
    <source>
        <dbReference type="SAM" id="MobiDB-lite"/>
    </source>
</evidence>
<sequence length="233" mass="24594">MGTQKRHLPTQRPTPFAAALASRSQRSPERHMPAAPFGPPHTPSSVREQTTQQPHGSATTSDGSQSSFGHVEMSHVAGQPAESAASAAWTVKRSDRIRSSSARRRHPTVIARRRSSSSSSRGAAAAEGEEDVSTTAGPTAQRDIGHRPDGELIRSALAAAAAAVAAAATGPVGQSPRRIGRPEQLKTTARLCRTTTVAPSANNRLLLTLADSLRVGDGGRAPRRRGGAREEWW</sequence>
<reference evidence="3" key="1">
    <citation type="submission" date="2022-11" db="UniProtKB">
        <authorList>
            <consortium name="WormBaseParasite"/>
        </authorList>
    </citation>
    <scope>IDENTIFICATION</scope>
</reference>
<dbReference type="WBParaSite" id="PSAMB.scaffold457size50439.g6100.t1">
    <property type="protein sequence ID" value="PSAMB.scaffold457size50439.g6100.t1"/>
    <property type="gene ID" value="PSAMB.scaffold457size50439.g6100"/>
</dbReference>
<feature type="region of interest" description="Disordered" evidence="1">
    <location>
        <begin position="1"/>
        <end position="147"/>
    </location>
</feature>
<dbReference type="Proteomes" id="UP000887566">
    <property type="component" value="Unplaced"/>
</dbReference>
<evidence type="ECO:0000313" key="3">
    <source>
        <dbReference type="WBParaSite" id="PSAMB.scaffold457size50439.g6100.t1"/>
    </source>
</evidence>
<dbReference type="AlphaFoldDB" id="A0A914WKS7"/>
<feature type="compositionally biased region" description="Low complexity" evidence="1">
    <location>
        <begin position="116"/>
        <end position="126"/>
    </location>
</feature>
<keyword evidence="2" id="KW-1185">Reference proteome</keyword>
<protein>
    <submittedName>
        <fullName evidence="3">Uncharacterized protein</fullName>
    </submittedName>
</protein>
<evidence type="ECO:0000313" key="2">
    <source>
        <dbReference type="Proteomes" id="UP000887566"/>
    </source>
</evidence>
<proteinExistence type="predicted"/>
<accession>A0A914WKS7</accession>
<feature type="compositionally biased region" description="Polar residues" evidence="1">
    <location>
        <begin position="43"/>
        <end position="68"/>
    </location>
</feature>
<feature type="compositionally biased region" description="Basic residues" evidence="1">
    <location>
        <begin position="101"/>
        <end position="115"/>
    </location>
</feature>
<organism evidence="2 3">
    <name type="scientific">Plectus sambesii</name>
    <dbReference type="NCBI Taxonomy" id="2011161"/>
    <lineage>
        <taxon>Eukaryota</taxon>
        <taxon>Metazoa</taxon>
        <taxon>Ecdysozoa</taxon>
        <taxon>Nematoda</taxon>
        <taxon>Chromadorea</taxon>
        <taxon>Plectida</taxon>
        <taxon>Plectina</taxon>
        <taxon>Plectoidea</taxon>
        <taxon>Plectidae</taxon>
        <taxon>Plectus</taxon>
    </lineage>
</organism>